<feature type="non-terminal residue" evidence="8">
    <location>
        <position position="422"/>
    </location>
</feature>
<accession>A0A8S1JB60</accession>
<keyword evidence="4 5" id="KW-0067">ATP-binding</keyword>
<dbReference type="SMART" id="SM00220">
    <property type="entry name" value="S_TKc"/>
    <property type="match status" value="1"/>
</dbReference>
<feature type="binding site" evidence="5">
    <location>
        <position position="172"/>
    </location>
    <ligand>
        <name>ATP</name>
        <dbReference type="ChEBI" id="CHEBI:30616"/>
    </ligand>
</feature>
<dbReference type="InterPro" id="IPR000719">
    <property type="entry name" value="Prot_kinase_dom"/>
</dbReference>
<dbReference type="Proteomes" id="UP000708148">
    <property type="component" value="Unassembled WGS sequence"/>
</dbReference>
<evidence type="ECO:0000259" key="7">
    <source>
        <dbReference type="PROSITE" id="PS50011"/>
    </source>
</evidence>
<dbReference type="InterPro" id="IPR051681">
    <property type="entry name" value="Ser/Thr_Kinases-Pseudokinases"/>
</dbReference>
<dbReference type="PANTHER" id="PTHR44329:SF288">
    <property type="entry name" value="MITOGEN-ACTIVATED PROTEIN KINASE KINASE KINASE 20"/>
    <property type="match status" value="1"/>
</dbReference>
<comment type="caution">
    <text evidence="8">The sequence shown here is derived from an EMBL/GenBank/DDBJ whole genome shotgun (WGS) entry which is preliminary data.</text>
</comment>
<keyword evidence="2 5" id="KW-0547">Nucleotide-binding</keyword>
<keyword evidence="6" id="KW-0723">Serine/threonine-protein kinase</keyword>
<dbReference type="GO" id="GO:0004674">
    <property type="term" value="F:protein serine/threonine kinase activity"/>
    <property type="evidence" value="ECO:0007669"/>
    <property type="project" value="UniProtKB-KW"/>
</dbReference>
<evidence type="ECO:0000313" key="8">
    <source>
        <dbReference type="EMBL" id="CAD7703493.1"/>
    </source>
</evidence>
<dbReference type="PROSITE" id="PS00108">
    <property type="entry name" value="PROTEIN_KINASE_ST"/>
    <property type="match status" value="1"/>
</dbReference>
<dbReference type="AlphaFoldDB" id="A0A8S1JB60"/>
<evidence type="ECO:0000256" key="2">
    <source>
        <dbReference type="ARBA" id="ARBA00022741"/>
    </source>
</evidence>
<keyword evidence="1" id="KW-0808">Transferase</keyword>
<dbReference type="InterPro" id="IPR017441">
    <property type="entry name" value="Protein_kinase_ATP_BS"/>
</dbReference>
<name>A0A8S1JB60_9CHLO</name>
<keyword evidence="3" id="KW-0418">Kinase</keyword>
<feature type="domain" description="Protein kinase" evidence="7">
    <location>
        <begin position="145"/>
        <end position="412"/>
    </location>
</feature>
<dbReference type="OrthoDB" id="4062651at2759"/>
<proteinExistence type="inferred from homology"/>
<gene>
    <name evidence="8" type="ORF">OSTQU699_LOCUS8850</name>
</gene>
<dbReference type="InterPro" id="IPR008271">
    <property type="entry name" value="Ser/Thr_kinase_AS"/>
</dbReference>
<dbReference type="EMBL" id="CAJHUC010002265">
    <property type="protein sequence ID" value="CAD7703493.1"/>
    <property type="molecule type" value="Genomic_DNA"/>
</dbReference>
<comment type="similarity">
    <text evidence="6">Belongs to the protein kinase superfamily.</text>
</comment>
<organism evidence="8 9">
    <name type="scientific">Ostreobium quekettii</name>
    <dbReference type="NCBI Taxonomy" id="121088"/>
    <lineage>
        <taxon>Eukaryota</taxon>
        <taxon>Viridiplantae</taxon>
        <taxon>Chlorophyta</taxon>
        <taxon>core chlorophytes</taxon>
        <taxon>Ulvophyceae</taxon>
        <taxon>TCBD clade</taxon>
        <taxon>Bryopsidales</taxon>
        <taxon>Ostreobineae</taxon>
        <taxon>Ostreobiaceae</taxon>
        <taxon>Ostreobium</taxon>
    </lineage>
</organism>
<sequence>MLSFLHQQLERVRGVQQPASSTSEEWQVFCARVAKAHRLLAKHSEPFDIRTFYKIEDVHSIIDETCDFLRAQAQEWQMQCATELEDTVPYDSVEEDREYLHKLLSYILKGEQRGVSDELLSRWMSIKRAHDDELKFLLIIPQKSLVLEKPIGRGGYGLVYEARWNFSRVAVKRPLADGDLPIEEFASLVKEVAVHAKLSHPNVVQVHATTPSGWLVMEMADTDLGALCRGSKKIGWRGTLNLLLQAAIGLCFLHSLSPPIVHSDVKGSNFLIFGTDPNNCRVKITDFGLAFEAVNGRSKTARLGGGTLEWMAPEIYQGEPISLSSDTFSFGVVIYEAVTRAHPYGTDKLVHANVKNAVVLNKKLSNKEPCTVHPEDCPEEMQLLMRRCCTINPAERPTMMEVIHCLQELPWDWKPSPGNSDK</sequence>
<dbReference type="Pfam" id="PF00069">
    <property type="entry name" value="Pkinase"/>
    <property type="match status" value="1"/>
</dbReference>
<evidence type="ECO:0000256" key="3">
    <source>
        <dbReference type="ARBA" id="ARBA00022777"/>
    </source>
</evidence>
<evidence type="ECO:0000256" key="4">
    <source>
        <dbReference type="ARBA" id="ARBA00022840"/>
    </source>
</evidence>
<dbReference type="PANTHER" id="PTHR44329">
    <property type="entry name" value="SERINE/THREONINE-PROTEIN KINASE TNNI3K-RELATED"/>
    <property type="match status" value="1"/>
</dbReference>
<dbReference type="SUPFAM" id="SSF56112">
    <property type="entry name" value="Protein kinase-like (PK-like)"/>
    <property type="match status" value="1"/>
</dbReference>
<dbReference type="GO" id="GO:0005524">
    <property type="term" value="F:ATP binding"/>
    <property type="evidence" value="ECO:0007669"/>
    <property type="project" value="UniProtKB-UniRule"/>
</dbReference>
<dbReference type="Gene3D" id="1.10.510.10">
    <property type="entry name" value="Transferase(Phosphotransferase) domain 1"/>
    <property type="match status" value="1"/>
</dbReference>
<evidence type="ECO:0000256" key="5">
    <source>
        <dbReference type="PROSITE-ProRule" id="PRU10141"/>
    </source>
</evidence>
<dbReference type="InterPro" id="IPR011009">
    <property type="entry name" value="Kinase-like_dom_sf"/>
</dbReference>
<protein>
    <recommendedName>
        <fullName evidence="7">Protein kinase domain-containing protein</fullName>
    </recommendedName>
</protein>
<dbReference type="PROSITE" id="PS50011">
    <property type="entry name" value="PROTEIN_KINASE_DOM"/>
    <property type="match status" value="1"/>
</dbReference>
<reference evidence="8" key="1">
    <citation type="submission" date="2020-12" db="EMBL/GenBank/DDBJ databases">
        <authorList>
            <person name="Iha C."/>
        </authorList>
    </citation>
    <scope>NUCLEOTIDE SEQUENCE</scope>
</reference>
<dbReference type="Gene3D" id="3.30.200.20">
    <property type="entry name" value="Phosphorylase Kinase, domain 1"/>
    <property type="match status" value="1"/>
</dbReference>
<evidence type="ECO:0000256" key="6">
    <source>
        <dbReference type="RuleBase" id="RU000304"/>
    </source>
</evidence>
<evidence type="ECO:0000256" key="1">
    <source>
        <dbReference type="ARBA" id="ARBA00022679"/>
    </source>
</evidence>
<dbReference type="PROSITE" id="PS00107">
    <property type="entry name" value="PROTEIN_KINASE_ATP"/>
    <property type="match status" value="1"/>
</dbReference>
<keyword evidence="9" id="KW-1185">Reference proteome</keyword>
<evidence type="ECO:0000313" key="9">
    <source>
        <dbReference type="Proteomes" id="UP000708148"/>
    </source>
</evidence>